<evidence type="ECO:0008006" key="4">
    <source>
        <dbReference type="Google" id="ProtNLM"/>
    </source>
</evidence>
<dbReference type="Gene3D" id="3.40.50.10170">
    <property type="match status" value="1"/>
</dbReference>
<dbReference type="InterPro" id="IPR003797">
    <property type="entry name" value="DegV"/>
</dbReference>
<dbReference type="PROSITE" id="PS51482">
    <property type="entry name" value="DEGV"/>
    <property type="match status" value="1"/>
</dbReference>
<dbReference type="RefSeq" id="WP_075062509.1">
    <property type="nucleotide sequence ID" value="NZ_LGCL01000021.1"/>
</dbReference>
<name>A0A0P6XDP5_9CHLR</name>
<keyword evidence="3" id="KW-1185">Reference proteome</keyword>
<dbReference type="PANTHER" id="PTHR33434">
    <property type="entry name" value="DEGV DOMAIN-CONTAINING PROTEIN DR_1986-RELATED"/>
    <property type="match status" value="1"/>
</dbReference>
<dbReference type="GO" id="GO:0008289">
    <property type="term" value="F:lipid binding"/>
    <property type="evidence" value="ECO:0007669"/>
    <property type="project" value="UniProtKB-KW"/>
</dbReference>
<evidence type="ECO:0000313" key="3">
    <source>
        <dbReference type="Proteomes" id="UP000050417"/>
    </source>
</evidence>
<dbReference type="PATRIC" id="fig|1134406.4.peg.650"/>
<comment type="caution">
    <text evidence="2">The sequence shown here is derived from an EMBL/GenBank/DDBJ whole genome shotgun (WGS) entry which is preliminary data.</text>
</comment>
<organism evidence="2 3">
    <name type="scientific">Ornatilinea apprima</name>
    <dbReference type="NCBI Taxonomy" id="1134406"/>
    <lineage>
        <taxon>Bacteria</taxon>
        <taxon>Bacillati</taxon>
        <taxon>Chloroflexota</taxon>
        <taxon>Anaerolineae</taxon>
        <taxon>Anaerolineales</taxon>
        <taxon>Anaerolineaceae</taxon>
        <taxon>Ornatilinea</taxon>
    </lineage>
</organism>
<dbReference type="NCBIfam" id="TIGR00762">
    <property type="entry name" value="DegV"/>
    <property type="match status" value="1"/>
</dbReference>
<dbReference type="EMBL" id="LGCL01000021">
    <property type="protein sequence ID" value="KPL77859.1"/>
    <property type="molecule type" value="Genomic_DNA"/>
</dbReference>
<keyword evidence="1" id="KW-0446">Lipid-binding</keyword>
<dbReference type="Pfam" id="PF02645">
    <property type="entry name" value="DegV"/>
    <property type="match status" value="1"/>
</dbReference>
<dbReference type="STRING" id="1134406.ADN00_08240"/>
<reference evidence="2 3" key="1">
    <citation type="submission" date="2015-07" db="EMBL/GenBank/DDBJ databases">
        <title>Genome sequence of Ornatilinea apprima DSM 23815.</title>
        <authorList>
            <person name="Hemp J."/>
            <person name="Ward L.M."/>
            <person name="Pace L.A."/>
            <person name="Fischer W.W."/>
        </authorList>
    </citation>
    <scope>NUCLEOTIDE SEQUENCE [LARGE SCALE GENOMIC DNA]</scope>
    <source>
        <strain evidence="2 3">P3M-1</strain>
    </source>
</reference>
<dbReference type="OrthoDB" id="9780660at2"/>
<dbReference type="Proteomes" id="UP000050417">
    <property type="component" value="Unassembled WGS sequence"/>
</dbReference>
<evidence type="ECO:0000256" key="1">
    <source>
        <dbReference type="ARBA" id="ARBA00023121"/>
    </source>
</evidence>
<sequence>MSAKVAIVTDSTCGIPDRYLEGLPIYILPLQVIWGESTYQDGIDITPAEFYHALSNTKVMPTTSQVTPAAFMKIYEQLINEGYDILSIHISSRLSGTIDSAIQARANFPGAQIEIVDSLVTSMALGFQVLQIARMAKDGASLQECKQAALQLPERSGATFVVSTLEFLHRGGRIGGASAFLGTALDLKPILELKEGRIEAVERVRTKSKALKRTIELVQSKLNGHKKIHLACLNANAPTEAQILLDEVTKALPAEVVVETVFSEVSPVIGTHTGPGTVGLAFLFE</sequence>
<protein>
    <recommendedName>
        <fullName evidence="4">DegV family protein</fullName>
    </recommendedName>
</protein>
<dbReference type="InterPro" id="IPR043168">
    <property type="entry name" value="DegV_C"/>
</dbReference>
<gene>
    <name evidence="2" type="ORF">ADN00_08240</name>
</gene>
<proteinExistence type="predicted"/>
<dbReference type="AlphaFoldDB" id="A0A0P6XDP5"/>
<dbReference type="Gene3D" id="3.30.1180.10">
    <property type="match status" value="1"/>
</dbReference>
<dbReference type="PANTHER" id="PTHR33434:SF2">
    <property type="entry name" value="FATTY ACID-BINDING PROTEIN TM_1468"/>
    <property type="match status" value="1"/>
</dbReference>
<dbReference type="SUPFAM" id="SSF82549">
    <property type="entry name" value="DAK1/DegV-like"/>
    <property type="match status" value="1"/>
</dbReference>
<dbReference type="InterPro" id="IPR050270">
    <property type="entry name" value="DegV_domain_contain"/>
</dbReference>
<accession>A0A0P6XDP5</accession>
<evidence type="ECO:0000313" key="2">
    <source>
        <dbReference type="EMBL" id="KPL77859.1"/>
    </source>
</evidence>